<name>A0A4Z0P5C7_9BACT</name>
<evidence type="ECO:0000313" key="2">
    <source>
        <dbReference type="EMBL" id="TGE07603.1"/>
    </source>
</evidence>
<comment type="caution">
    <text evidence="2">The sequence shown here is derived from an EMBL/GenBank/DDBJ whole genome shotgun (WGS) entry which is preliminary data.</text>
</comment>
<dbReference type="Proteomes" id="UP000298337">
    <property type="component" value="Unassembled WGS sequence"/>
</dbReference>
<dbReference type="PROSITE" id="PS51257">
    <property type="entry name" value="PROKAR_LIPOPROTEIN"/>
    <property type="match status" value="1"/>
</dbReference>
<feature type="chain" id="PRO_5021423294" evidence="1">
    <location>
        <begin position="22"/>
        <end position="238"/>
    </location>
</feature>
<keyword evidence="1" id="KW-0732">Signal</keyword>
<accession>A0A4Z0P5C7</accession>
<proteinExistence type="predicted"/>
<dbReference type="InterPro" id="IPR007497">
    <property type="entry name" value="SIMPL/DUF541"/>
</dbReference>
<dbReference type="Pfam" id="PF04402">
    <property type="entry name" value="SIMPL"/>
    <property type="match status" value="1"/>
</dbReference>
<keyword evidence="3" id="KW-1185">Reference proteome</keyword>
<dbReference type="EMBL" id="SRLA01000002">
    <property type="protein sequence ID" value="TGE07603.1"/>
    <property type="molecule type" value="Genomic_DNA"/>
</dbReference>
<dbReference type="Gene3D" id="3.30.70.2970">
    <property type="entry name" value="Protein of unknown function (DUF541), domain 2"/>
    <property type="match status" value="1"/>
</dbReference>
<dbReference type="GO" id="GO:0006974">
    <property type="term" value="P:DNA damage response"/>
    <property type="evidence" value="ECO:0007669"/>
    <property type="project" value="TreeGrafter"/>
</dbReference>
<gene>
    <name evidence="2" type="ORF">EU556_07560</name>
</gene>
<dbReference type="RefSeq" id="WP_135432835.1">
    <property type="nucleotide sequence ID" value="NZ_SRLA01000002.1"/>
</dbReference>
<feature type="signal peptide" evidence="1">
    <location>
        <begin position="1"/>
        <end position="21"/>
    </location>
</feature>
<evidence type="ECO:0000256" key="1">
    <source>
        <dbReference type="SAM" id="SignalP"/>
    </source>
</evidence>
<dbReference type="AlphaFoldDB" id="A0A4Z0P5C7"/>
<evidence type="ECO:0000313" key="3">
    <source>
        <dbReference type="Proteomes" id="UP000298337"/>
    </source>
</evidence>
<dbReference type="InterPro" id="IPR052022">
    <property type="entry name" value="26kDa_periplasmic_antigen"/>
</dbReference>
<reference evidence="2 3" key="1">
    <citation type="submission" date="2019-04" db="EMBL/GenBank/DDBJ databases">
        <authorList>
            <person name="Feng G."/>
            <person name="Zhang J."/>
            <person name="Zhu H."/>
        </authorList>
    </citation>
    <scope>NUCLEOTIDE SEQUENCE [LARGE SCALE GENOMIC DNA]</scope>
    <source>
        <strain evidence="2 3">92R-1</strain>
    </source>
</reference>
<dbReference type="PANTHER" id="PTHR34387">
    <property type="entry name" value="SLR1258 PROTEIN"/>
    <property type="match status" value="1"/>
</dbReference>
<dbReference type="OrthoDB" id="702249at2"/>
<sequence>MPRLILACLPLLLFGCTPTSSTTTPPRQVTVVGYGKVSAYPDQAEITVEVSFTKPKLKEAAAEVQTVIAQVNGVIKPFVKTEQDLRTSTVSTNKAYDYRNNKEIFTGFQATQSLTIRLADLKRLEPFMEALLGTRISSIRHLSYSHTQADSLHREATLIAMRNSLKAADKLCAGLGQKRGAVLQVEEKVGEEASNGSWGTSQPVDMELYGKVIGGRSFRLTPELIEYAGAVQTVVALE</sequence>
<organism evidence="2 3">
    <name type="scientific">Hymenobacter fodinae</name>
    <dbReference type="NCBI Taxonomy" id="2510796"/>
    <lineage>
        <taxon>Bacteria</taxon>
        <taxon>Pseudomonadati</taxon>
        <taxon>Bacteroidota</taxon>
        <taxon>Cytophagia</taxon>
        <taxon>Cytophagales</taxon>
        <taxon>Hymenobacteraceae</taxon>
        <taxon>Hymenobacter</taxon>
    </lineage>
</organism>
<dbReference type="PANTHER" id="PTHR34387:SF1">
    <property type="entry name" value="PERIPLASMIC IMMUNOGENIC PROTEIN"/>
    <property type="match status" value="1"/>
</dbReference>
<protein>
    <submittedName>
        <fullName evidence="2">DUF541 domain-containing protein</fullName>
    </submittedName>
</protein>